<dbReference type="PROSITE" id="PS00107">
    <property type="entry name" value="PROTEIN_KINASE_ATP"/>
    <property type="match status" value="1"/>
</dbReference>
<keyword evidence="12" id="KW-1133">Transmembrane helix</keyword>
<keyword evidence="8" id="KW-0812">Transmembrane</keyword>
<dbReference type="AlphaFoldDB" id="A0A7R8H1D6"/>
<dbReference type="PANTHER" id="PTHR45918:SF1">
    <property type="entry name" value="ALPHA-1,3_1,6-MANNOSYLTRANSFERASE ALG2"/>
    <property type="match status" value="1"/>
</dbReference>
<dbReference type="SUPFAM" id="SSF53756">
    <property type="entry name" value="UDP-Glycosyltransferase/glycogen phosphorylase"/>
    <property type="match status" value="1"/>
</dbReference>
<keyword evidence="6" id="KW-0328">Glycosyltransferase</keyword>
<evidence type="ECO:0000256" key="15">
    <source>
        <dbReference type="ARBA" id="ARBA00032333"/>
    </source>
</evidence>
<dbReference type="InterPro" id="IPR008271">
    <property type="entry name" value="Ser/Thr_kinase_AS"/>
</dbReference>
<gene>
    <name evidence="20" type="ORF">LSAA_2372</name>
</gene>
<dbReference type="OrthoDB" id="10261027at2759"/>
<protein>
    <recommendedName>
        <fullName evidence="14">GDP-Man:Man(1)GlcNAc(2)-PP-Dol alpha-1,3-mannosyltransferase</fullName>
        <ecNumber evidence="4">2.4.1.132</ecNumber>
        <ecNumber evidence="3">2.4.1.257</ecNumber>
    </recommendedName>
    <alternativeName>
        <fullName evidence="16">GDP-Man:Man(1)GlcNAc(2)-PP-dolichol mannosyltransferase</fullName>
    </alternativeName>
    <alternativeName>
        <fullName evidence="15">GDP-Man:Man(2)GlcNAc(2)-PP-Dol alpha-1,6-mannosyltransferase</fullName>
    </alternativeName>
</protein>
<accession>A0A7R8H1D6</accession>
<dbReference type="GO" id="GO:0006950">
    <property type="term" value="P:response to stress"/>
    <property type="evidence" value="ECO:0007669"/>
    <property type="project" value="UniProtKB-ARBA"/>
</dbReference>
<evidence type="ECO:0000256" key="3">
    <source>
        <dbReference type="ARBA" id="ARBA00011969"/>
    </source>
</evidence>
<dbReference type="EMBL" id="HG994589">
    <property type="protein sequence ID" value="CAF2792348.1"/>
    <property type="molecule type" value="Genomic_DNA"/>
</dbReference>
<dbReference type="GO" id="GO:0005524">
    <property type="term" value="F:ATP binding"/>
    <property type="evidence" value="ECO:0007669"/>
    <property type="project" value="UniProtKB-UniRule"/>
</dbReference>
<comment type="subcellular location">
    <subcellularLocation>
        <location evidence="1">Endoplasmic reticulum membrane</location>
    </subcellularLocation>
</comment>
<dbReference type="InterPro" id="IPR000719">
    <property type="entry name" value="Prot_kinase_dom"/>
</dbReference>
<evidence type="ECO:0000256" key="2">
    <source>
        <dbReference type="ARBA" id="ARBA00004922"/>
    </source>
</evidence>
<evidence type="ECO:0000313" key="21">
    <source>
        <dbReference type="Proteomes" id="UP000675881"/>
    </source>
</evidence>
<dbReference type="SMART" id="SM00220">
    <property type="entry name" value="S_TKc"/>
    <property type="match status" value="1"/>
</dbReference>
<dbReference type="InterPro" id="IPR027054">
    <property type="entry name" value="ALG2"/>
</dbReference>
<evidence type="ECO:0000256" key="8">
    <source>
        <dbReference type="ARBA" id="ARBA00022692"/>
    </source>
</evidence>
<dbReference type="Proteomes" id="UP000675881">
    <property type="component" value="Chromosome 10"/>
</dbReference>
<keyword evidence="5" id="KW-0723">Serine/threonine-protein kinase</keyword>
<dbReference type="InterPro" id="IPR011009">
    <property type="entry name" value="Kinase-like_dom_sf"/>
</dbReference>
<keyword evidence="13" id="KW-0472">Membrane</keyword>
<dbReference type="SUPFAM" id="SSF56112">
    <property type="entry name" value="Protein kinase-like (PK-like)"/>
    <property type="match status" value="1"/>
</dbReference>
<evidence type="ECO:0000256" key="17">
    <source>
        <dbReference type="ARBA" id="ARBA00045103"/>
    </source>
</evidence>
<dbReference type="Pfam" id="PF13439">
    <property type="entry name" value="Glyco_transf_4"/>
    <property type="match status" value="1"/>
</dbReference>
<dbReference type="Gene3D" id="3.30.200.20">
    <property type="entry name" value="Phosphorylase Kinase, domain 1"/>
    <property type="match status" value="1"/>
</dbReference>
<dbReference type="GO" id="GO:0004674">
    <property type="term" value="F:protein serine/threonine kinase activity"/>
    <property type="evidence" value="ECO:0007669"/>
    <property type="project" value="UniProtKB-KW"/>
</dbReference>
<keyword evidence="21" id="KW-1185">Reference proteome</keyword>
<keyword evidence="9 19" id="KW-0547">Nucleotide-binding</keyword>
<comment type="catalytic activity">
    <reaction evidence="17">
        <text>a beta-D-Man-(1-&gt;4)-beta-D-GlcNAc-(1-&gt;4)-alpha-D-GlcNAc-diphospho-di-trans,poly-cis-dolichol + GDP-alpha-D-mannose = an alpha-D-Man-(1-&gt;3)-beta-D-Man-(1-&gt;4)-beta-D-GlcNAc-(1-&gt;4)-alpha-D-GlcNAc-diphospho-di-trans,poly-cis-dolichol + GDP + H(+)</text>
        <dbReference type="Rhea" id="RHEA:29515"/>
        <dbReference type="Rhea" id="RHEA-COMP:19511"/>
        <dbReference type="Rhea" id="RHEA-COMP:19513"/>
        <dbReference type="ChEBI" id="CHEBI:15378"/>
        <dbReference type="ChEBI" id="CHEBI:57527"/>
        <dbReference type="ChEBI" id="CHEBI:58189"/>
        <dbReference type="ChEBI" id="CHEBI:58472"/>
        <dbReference type="ChEBI" id="CHEBI:132510"/>
        <dbReference type="EC" id="2.4.1.132"/>
    </reaction>
    <physiologicalReaction direction="left-to-right" evidence="17">
        <dbReference type="Rhea" id="RHEA:29516"/>
    </physiologicalReaction>
</comment>
<evidence type="ECO:0000256" key="11">
    <source>
        <dbReference type="ARBA" id="ARBA00022840"/>
    </source>
</evidence>
<dbReference type="PROSITE" id="PS50011">
    <property type="entry name" value="PROTEIN_KINASE_DOM"/>
    <property type="match status" value="1"/>
</dbReference>
<dbReference type="UniPathway" id="UPA00378"/>
<evidence type="ECO:0000256" key="10">
    <source>
        <dbReference type="ARBA" id="ARBA00022824"/>
    </source>
</evidence>
<dbReference type="Gene3D" id="3.40.50.2000">
    <property type="entry name" value="Glycogen Phosphorylase B"/>
    <property type="match status" value="1"/>
</dbReference>
<comment type="pathway">
    <text evidence="2">Protein modification; protein glycosylation.</text>
</comment>
<proteinExistence type="predicted"/>
<sequence length="883" mass="99971">MVGRRVLFVHPDLGIGGAERLVVDAALALKTKGHQVTFLTAHHDPDHCFPETRDGSLSVKCVGDWLPRNLFGRFFALCAYLRMFFLSIYALIFYRSSIDTEVHCLKSLYRYPIDLLETWTTGKADLILVNSRFTREIFHKTFKSLKHAHPEVLYPSLNTFDFDSFDDKIEYQVRDDDEFVFLSLNRFERKKQVDLAIRALALVLKSEDVSSKYKKIKLIIAGGYDNRVTENVEYERELRDLAEYEGVSDHVSFLRSISNEKKMSLLKVQASSLIYTPSFEHFGIVPIEAMYCQVPVIAVDNGGPKESISNESTGYLVPATPEYFAEAMKKASTRDSLLVILLVMDDPELLRISLEDLTQGEIIGRGSFGTVIRALWNEEEVAVKFFQPDKELLDAFAVEANQLSRVNHRNIIRLFGASFQPPHVFLVMEYADSGSLYKVLHTSKVPYHSGHAIHWLLQTAKGVEYLHNLKPTPIAHRDLKSPNLLLVNGGMNLKLCDFGTACGVQTYMTNNKGSAAWMAPEVFEGNKYTEKCDIYSHGILTWEVLTRRLPFDEIKGNNCRILWAIHQGKRPPLISGCPVVLEDLMTKCWDKNPSVRPNMTKIVEQLSFIQKFFPSIENDPLQIEKFSSLKDEEELKEETGSYVSALTSLPSKSEVKKQLISSSEEYPEKLPTVINTYHNHPPIKKGFYTPPELVDSDTDVIPPLPSMDPISLLNAPQELMKGINLWVDEDSGPIPSDIEVVRDRSSEDIVSPHPPSKDTFQFFEPPYRPNLYPYHGSHRYPLSDFRPSVIGVGASNLLSPPSGDPPETLSNHDSWHNNMPYESLSGRNYPSPSYFGKVSPQNLSSPHSMRRNNSKTTVTKDINGLFSVREDATEKSESFKKGK</sequence>
<dbReference type="PANTHER" id="PTHR45918">
    <property type="entry name" value="ALPHA-1,3/1,6-MANNOSYLTRANSFERASE ALG2"/>
    <property type="match status" value="1"/>
</dbReference>
<keyword evidence="7 20" id="KW-0808">Transferase</keyword>
<dbReference type="GO" id="GO:0004378">
    <property type="term" value="F:GDP-Man:Man(1)GlcNAc(2)-PP-Dol alpha-1,3-mannosyltransferase activity"/>
    <property type="evidence" value="ECO:0007669"/>
    <property type="project" value="UniProtKB-EC"/>
</dbReference>
<evidence type="ECO:0000256" key="5">
    <source>
        <dbReference type="ARBA" id="ARBA00022527"/>
    </source>
</evidence>
<dbReference type="Pfam" id="PF00534">
    <property type="entry name" value="Glycos_transf_1"/>
    <property type="match status" value="1"/>
</dbReference>
<organism evidence="20 21">
    <name type="scientific">Lepeophtheirus salmonis</name>
    <name type="common">Salmon louse</name>
    <name type="synonym">Caligus salmonis</name>
    <dbReference type="NCBI Taxonomy" id="72036"/>
    <lineage>
        <taxon>Eukaryota</taxon>
        <taxon>Metazoa</taxon>
        <taxon>Ecdysozoa</taxon>
        <taxon>Arthropoda</taxon>
        <taxon>Crustacea</taxon>
        <taxon>Multicrustacea</taxon>
        <taxon>Hexanauplia</taxon>
        <taxon>Copepoda</taxon>
        <taxon>Siphonostomatoida</taxon>
        <taxon>Caligidae</taxon>
        <taxon>Lepeophtheirus</taxon>
    </lineage>
</organism>
<dbReference type="PROSITE" id="PS00108">
    <property type="entry name" value="PROTEIN_KINASE_ST"/>
    <property type="match status" value="1"/>
</dbReference>
<evidence type="ECO:0000256" key="19">
    <source>
        <dbReference type="PROSITE-ProRule" id="PRU10141"/>
    </source>
</evidence>
<evidence type="ECO:0000256" key="14">
    <source>
        <dbReference type="ARBA" id="ARBA00032047"/>
    </source>
</evidence>
<evidence type="ECO:0000256" key="13">
    <source>
        <dbReference type="ARBA" id="ARBA00023136"/>
    </source>
</evidence>
<keyword evidence="5" id="KW-0418">Kinase</keyword>
<dbReference type="PRINTS" id="PR00109">
    <property type="entry name" value="TYRKINASE"/>
</dbReference>
<dbReference type="InterPro" id="IPR028098">
    <property type="entry name" value="Glyco_trans_4-like_N"/>
</dbReference>
<feature type="binding site" evidence="19">
    <location>
        <position position="384"/>
    </location>
    <ligand>
        <name>ATP</name>
        <dbReference type="ChEBI" id="CHEBI:30616"/>
    </ligand>
</feature>
<dbReference type="Pfam" id="PF07714">
    <property type="entry name" value="PK_Tyr_Ser-Thr"/>
    <property type="match status" value="1"/>
</dbReference>
<evidence type="ECO:0000256" key="7">
    <source>
        <dbReference type="ARBA" id="ARBA00022679"/>
    </source>
</evidence>
<evidence type="ECO:0000256" key="1">
    <source>
        <dbReference type="ARBA" id="ARBA00004586"/>
    </source>
</evidence>
<reference evidence="20" key="1">
    <citation type="submission" date="2021-02" db="EMBL/GenBank/DDBJ databases">
        <authorList>
            <person name="Bekaert M."/>
        </authorList>
    </citation>
    <scope>NUCLEOTIDE SEQUENCE</scope>
    <source>
        <strain evidence="20">IoA-00</strain>
    </source>
</reference>
<name>A0A7R8H1D6_LEPSM</name>
<dbReference type="EC" id="2.4.1.132" evidence="4"/>
<dbReference type="InterPro" id="IPR001245">
    <property type="entry name" value="Ser-Thr/Tyr_kinase_cat_dom"/>
</dbReference>
<dbReference type="GO" id="GO:0005789">
    <property type="term" value="C:endoplasmic reticulum membrane"/>
    <property type="evidence" value="ECO:0007669"/>
    <property type="project" value="UniProtKB-SubCell"/>
</dbReference>
<dbReference type="InterPro" id="IPR017441">
    <property type="entry name" value="Protein_kinase_ATP_BS"/>
</dbReference>
<keyword evidence="11 19" id="KW-0067">ATP-binding</keyword>
<evidence type="ECO:0000256" key="6">
    <source>
        <dbReference type="ARBA" id="ARBA00022676"/>
    </source>
</evidence>
<evidence type="ECO:0000256" key="16">
    <source>
        <dbReference type="ARBA" id="ARBA00032874"/>
    </source>
</evidence>
<comment type="catalytic activity">
    <reaction evidence="18">
        <text>an alpha-D-Man-(1-&gt;3)-beta-D-Man-(1-&gt;4)-beta-D-GlcNAc-(1-&gt;4)-alpha-D-GlcNAc-diphospho-di-trans,poly-cis-dolichol + GDP-alpha-D-mannose = an alpha-D-Man-(1-&gt;3)-[alpha-D-Man-(1-&gt;6)]-beta-D-Man-(1-&gt;4)-beta-D-GlcNAc-(1-&gt;4)-alpha-D-GlcNAc-diphospho-di-trans,poly-cis-dolichol + GDP + H(+)</text>
        <dbReference type="Rhea" id="RHEA:29519"/>
        <dbReference type="Rhea" id="RHEA-COMP:19513"/>
        <dbReference type="Rhea" id="RHEA-COMP:19515"/>
        <dbReference type="ChEBI" id="CHEBI:15378"/>
        <dbReference type="ChEBI" id="CHEBI:57527"/>
        <dbReference type="ChEBI" id="CHEBI:58189"/>
        <dbReference type="ChEBI" id="CHEBI:132510"/>
        <dbReference type="ChEBI" id="CHEBI:132511"/>
        <dbReference type="EC" id="2.4.1.257"/>
    </reaction>
    <physiologicalReaction direction="left-to-right" evidence="18">
        <dbReference type="Rhea" id="RHEA:29520"/>
    </physiologicalReaction>
</comment>
<evidence type="ECO:0000256" key="18">
    <source>
        <dbReference type="ARBA" id="ARBA00045104"/>
    </source>
</evidence>
<keyword evidence="10" id="KW-0256">Endoplasmic reticulum</keyword>
<dbReference type="GO" id="GO:0102704">
    <property type="term" value="F:GDP-Man:Man(2)GlcNAc(2)-PP-Dol alpha-1,6-mannosyltransferase activity"/>
    <property type="evidence" value="ECO:0007669"/>
    <property type="project" value="UniProtKB-EC"/>
</dbReference>
<evidence type="ECO:0000256" key="9">
    <source>
        <dbReference type="ARBA" id="ARBA00022741"/>
    </source>
</evidence>
<dbReference type="EC" id="2.4.1.257" evidence="3"/>
<evidence type="ECO:0000256" key="12">
    <source>
        <dbReference type="ARBA" id="ARBA00022989"/>
    </source>
</evidence>
<evidence type="ECO:0000256" key="4">
    <source>
        <dbReference type="ARBA" id="ARBA00012649"/>
    </source>
</evidence>
<dbReference type="InterPro" id="IPR001296">
    <property type="entry name" value="Glyco_trans_1"/>
</dbReference>
<evidence type="ECO:0000313" key="20">
    <source>
        <dbReference type="EMBL" id="CAF2792348.1"/>
    </source>
</evidence>
<dbReference type="Gene3D" id="1.10.510.10">
    <property type="entry name" value="Transferase(Phosphotransferase) domain 1"/>
    <property type="match status" value="1"/>
</dbReference>